<dbReference type="InterPro" id="IPR058355">
    <property type="entry name" value="DUF8042"/>
</dbReference>
<reference evidence="2 3" key="1">
    <citation type="submission" date="2019-04" db="EMBL/GenBank/DDBJ databases">
        <title>Genome sequencing of Clostridium botulinum Groups I-IV and Clostridium butyricum.</title>
        <authorList>
            <person name="Brunt J."/>
            <person name="Van Vliet A.H.M."/>
            <person name="Stringer S.C."/>
            <person name="Carter A.T."/>
            <person name="Peck M.W."/>
        </authorList>
    </citation>
    <scope>NUCLEOTIDE SEQUENCE [LARGE SCALE GENOMIC DNA]</scope>
    <source>
        <strain evidence="2 3">1605</strain>
    </source>
</reference>
<gene>
    <name evidence="2" type="ORF">FC774_15370</name>
</gene>
<organism evidence="2 3">
    <name type="scientific">Clostridium botulinum</name>
    <dbReference type="NCBI Taxonomy" id="1491"/>
    <lineage>
        <taxon>Bacteria</taxon>
        <taxon>Bacillati</taxon>
        <taxon>Bacillota</taxon>
        <taxon>Clostridia</taxon>
        <taxon>Eubacteriales</taxon>
        <taxon>Clostridiaceae</taxon>
        <taxon>Clostridium</taxon>
    </lineage>
</organism>
<accession>A0A6B4MHG0</accession>
<evidence type="ECO:0000313" key="2">
    <source>
        <dbReference type="EMBL" id="NFF89233.1"/>
    </source>
</evidence>
<evidence type="ECO:0000259" key="1">
    <source>
        <dbReference type="Pfam" id="PF26154"/>
    </source>
</evidence>
<dbReference type="AlphaFoldDB" id="A0A6B4MHG0"/>
<comment type="caution">
    <text evidence="2">The sequence shown here is derived from an EMBL/GenBank/DDBJ whole genome shotgun (WGS) entry which is preliminary data.</text>
</comment>
<name>A0A6B4MHG0_CLOBO</name>
<protein>
    <recommendedName>
        <fullName evidence="1">DUF8042 domain-containing protein</fullName>
    </recommendedName>
</protein>
<proteinExistence type="predicted"/>
<sequence>MEKKIEFLKVTSEYIIQLEKNIEEIVKILQGTEYKEGIKALNSVIEGINLVAIAVENTKELHKKEISLNKLNEKLNEIVQALENEDNILMADLFQYELLPIIENIKTIIDVSILNKYERTVEI</sequence>
<feature type="domain" description="DUF8042" evidence="1">
    <location>
        <begin position="1"/>
        <end position="111"/>
    </location>
</feature>
<evidence type="ECO:0000313" key="3">
    <source>
        <dbReference type="Proteomes" id="UP000476820"/>
    </source>
</evidence>
<dbReference type="Pfam" id="PF26154">
    <property type="entry name" value="DUF8042"/>
    <property type="match status" value="1"/>
</dbReference>
<dbReference type="RefSeq" id="WP_061302065.1">
    <property type="nucleotide sequence ID" value="NZ_LFPA01000129.1"/>
</dbReference>
<dbReference type="Proteomes" id="UP000476820">
    <property type="component" value="Unassembled WGS sequence"/>
</dbReference>
<dbReference type="EMBL" id="SWOV01000057">
    <property type="protein sequence ID" value="NFF89233.1"/>
    <property type="molecule type" value="Genomic_DNA"/>
</dbReference>